<accession>A0A9W7TN44</accession>
<gene>
    <name evidence="1" type="ORF">IRJ41_021093</name>
</gene>
<evidence type="ECO:0000313" key="1">
    <source>
        <dbReference type="EMBL" id="KAI7802045.1"/>
    </source>
</evidence>
<sequence length="171" mass="19043">MDGWMYGWKDMVGWTIDSLPACGLASGEVKSPLIQHFILTTARQPDPCNINNVTHRLHISRVFLVYCKTVSNKARLWGKQRSTNTPVMNGSGAVSHRFGEKKRTAAWPRSPRLTLSPAERLSDQPGVKALTDVHRRGLWVIGENRFCSRTAVVASVQRLTAGSNTFPLQKS</sequence>
<protein>
    <submittedName>
        <fullName evidence="1">Uncharacterized protein</fullName>
    </submittedName>
</protein>
<name>A0A9W7TN44_TRIRA</name>
<dbReference type="EMBL" id="JAFHDT010000013">
    <property type="protein sequence ID" value="KAI7802045.1"/>
    <property type="molecule type" value="Genomic_DNA"/>
</dbReference>
<dbReference type="AlphaFoldDB" id="A0A9W7TN44"/>
<dbReference type="Proteomes" id="UP001059041">
    <property type="component" value="Linkage Group LG13"/>
</dbReference>
<proteinExistence type="predicted"/>
<keyword evidence="2" id="KW-1185">Reference proteome</keyword>
<organism evidence="1 2">
    <name type="scientific">Triplophysa rosa</name>
    <name type="common">Cave loach</name>
    <dbReference type="NCBI Taxonomy" id="992332"/>
    <lineage>
        <taxon>Eukaryota</taxon>
        <taxon>Metazoa</taxon>
        <taxon>Chordata</taxon>
        <taxon>Craniata</taxon>
        <taxon>Vertebrata</taxon>
        <taxon>Euteleostomi</taxon>
        <taxon>Actinopterygii</taxon>
        <taxon>Neopterygii</taxon>
        <taxon>Teleostei</taxon>
        <taxon>Ostariophysi</taxon>
        <taxon>Cypriniformes</taxon>
        <taxon>Nemacheilidae</taxon>
        <taxon>Triplophysa</taxon>
    </lineage>
</organism>
<comment type="caution">
    <text evidence="1">The sequence shown here is derived from an EMBL/GenBank/DDBJ whole genome shotgun (WGS) entry which is preliminary data.</text>
</comment>
<reference evidence="1" key="1">
    <citation type="submission" date="2021-02" db="EMBL/GenBank/DDBJ databases">
        <title>Comparative genomics reveals that relaxation of natural selection precedes convergent phenotypic evolution of cavefish.</title>
        <authorList>
            <person name="Peng Z."/>
        </authorList>
    </citation>
    <scope>NUCLEOTIDE SEQUENCE</scope>
    <source>
        <tissue evidence="1">Muscle</tissue>
    </source>
</reference>
<evidence type="ECO:0000313" key="2">
    <source>
        <dbReference type="Proteomes" id="UP001059041"/>
    </source>
</evidence>